<organism evidence="1 2">
    <name type="scientific">Cyclotella atomus</name>
    <dbReference type="NCBI Taxonomy" id="382360"/>
    <lineage>
        <taxon>Eukaryota</taxon>
        <taxon>Sar</taxon>
        <taxon>Stramenopiles</taxon>
        <taxon>Ochrophyta</taxon>
        <taxon>Bacillariophyta</taxon>
        <taxon>Coscinodiscophyceae</taxon>
        <taxon>Thalassiosirophycidae</taxon>
        <taxon>Stephanodiscales</taxon>
        <taxon>Stephanodiscaceae</taxon>
        <taxon>Cyclotella</taxon>
    </lineage>
</organism>
<dbReference type="EMBL" id="JALLPJ020001105">
    <property type="protein sequence ID" value="KAL3776319.1"/>
    <property type="molecule type" value="Genomic_DNA"/>
</dbReference>
<proteinExistence type="predicted"/>
<protein>
    <submittedName>
        <fullName evidence="1">Uncharacterized protein</fullName>
    </submittedName>
</protein>
<name>A0ABD3NK09_9STRA</name>
<comment type="caution">
    <text evidence="1">The sequence shown here is derived from an EMBL/GenBank/DDBJ whole genome shotgun (WGS) entry which is preliminary data.</text>
</comment>
<reference evidence="1 2" key="1">
    <citation type="submission" date="2024-10" db="EMBL/GenBank/DDBJ databases">
        <title>Updated reference genomes for cyclostephanoid diatoms.</title>
        <authorList>
            <person name="Roberts W.R."/>
            <person name="Alverson A.J."/>
        </authorList>
    </citation>
    <scope>NUCLEOTIDE SEQUENCE [LARGE SCALE GENOMIC DNA]</scope>
    <source>
        <strain evidence="1 2">AJA010-31</strain>
    </source>
</reference>
<keyword evidence="2" id="KW-1185">Reference proteome</keyword>
<evidence type="ECO:0000313" key="2">
    <source>
        <dbReference type="Proteomes" id="UP001530400"/>
    </source>
</evidence>
<gene>
    <name evidence="1" type="ORF">ACHAWO_002713</name>
</gene>
<dbReference type="Proteomes" id="UP001530400">
    <property type="component" value="Unassembled WGS sequence"/>
</dbReference>
<dbReference type="AlphaFoldDB" id="A0ABD3NK09"/>
<evidence type="ECO:0000313" key="1">
    <source>
        <dbReference type="EMBL" id="KAL3776319.1"/>
    </source>
</evidence>
<accession>A0ABD3NK09</accession>
<sequence length="221" mass="24159">MKTVRVGFKVTLRLAPSKHRTHSKIRKARDTFVLCSNKFVLLDKVGFFLILQFLLPGTLSELRDLTKRLQSNACPSDSWEFVALAARRPDLLPPDGLASSSFAIFLATERADSLNFNPANETHKLNTIPGRNGTVVLAFKGSIESRKSNPIAKPKFLGRDCTSSSFPLAFRYFTAASHTALSGLPGVIAFKQASCIPNNNSYIAETCLGGSTSKVRAILLQ</sequence>